<feature type="compositionally biased region" description="Polar residues" evidence="4">
    <location>
        <begin position="14"/>
        <end position="35"/>
    </location>
</feature>
<feature type="domain" description="Ubiquitin-like protease family profile" evidence="5">
    <location>
        <begin position="165"/>
        <end position="271"/>
    </location>
</feature>
<feature type="region of interest" description="Disordered" evidence="4">
    <location>
        <begin position="1"/>
        <end position="37"/>
    </location>
</feature>
<dbReference type="PROSITE" id="PS50600">
    <property type="entry name" value="ULP_PROTEASE"/>
    <property type="match status" value="1"/>
</dbReference>
<accession>A0AA35YDR8</accession>
<dbReference type="EMBL" id="OX465077">
    <property type="protein sequence ID" value="CAI9270031.1"/>
    <property type="molecule type" value="Genomic_DNA"/>
</dbReference>
<keyword evidence="3" id="KW-0378">Hydrolase</keyword>
<keyword evidence="2" id="KW-0645">Protease</keyword>
<dbReference type="Proteomes" id="UP001177003">
    <property type="component" value="Chromosome 1"/>
</dbReference>
<gene>
    <name evidence="6" type="ORF">LSALG_LOCUS10373</name>
</gene>
<evidence type="ECO:0000259" key="5">
    <source>
        <dbReference type="PROSITE" id="PS50600"/>
    </source>
</evidence>
<evidence type="ECO:0000256" key="4">
    <source>
        <dbReference type="SAM" id="MobiDB-lite"/>
    </source>
</evidence>
<evidence type="ECO:0000256" key="3">
    <source>
        <dbReference type="ARBA" id="ARBA00022801"/>
    </source>
</evidence>
<name>A0AA35YDR8_LACSI</name>
<protein>
    <recommendedName>
        <fullName evidence="5">Ubiquitin-like protease family profile domain-containing protein</fullName>
    </recommendedName>
</protein>
<dbReference type="GO" id="GO:0006508">
    <property type="term" value="P:proteolysis"/>
    <property type="evidence" value="ECO:0007669"/>
    <property type="project" value="UniProtKB-KW"/>
</dbReference>
<dbReference type="AlphaFoldDB" id="A0AA35YDR8"/>
<proteinExistence type="inferred from homology"/>
<dbReference type="Gene3D" id="3.40.395.10">
    <property type="entry name" value="Adenoviral Proteinase, Chain A"/>
    <property type="match status" value="1"/>
</dbReference>
<keyword evidence="7" id="KW-1185">Reference proteome</keyword>
<evidence type="ECO:0000313" key="7">
    <source>
        <dbReference type="Proteomes" id="UP001177003"/>
    </source>
</evidence>
<comment type="similarity">
    <text evidence="1">Belongs to the peptidase C48 family.</text>
</comment>
<reference evidence="6" key="1">
    <citation type="submission" date="2023-04" db="EMBL/GenBank/DDBJ databases">
        <authorList>
            <person name="Vijverberg K."/>
            <person name="Xiong W."/>
            <person name="Schranz E."/>
        </authorList>
    </citation>
    <scope>NUCLEOTIDE SEQUENCE</scope>
</reference>
<dbReference type="Pfam" id="PF02902">
    <property type="entry name" value="Peptidase_C48"/>
    <property type="match status" value="1"/>
</dbReference>
<dbReference type="InterPro" id="IPR003653">
    <property type="entry name" value="Peptidase_C48_C"/>
</dbReference>
<dbReference type="InterPro" id="IPR038765">
    <property type="entry name" value="Papain-like_cys_pep_sf"/>
</dbReference>
<dbReference type="SUPFAM" id="SSF54001">
    <property type="entry name" value="Cysteine proteinases"/>
    <property type="match status" value="1"/>
</dbReference>
<evidence type="ECO:0000256" key="2">
    <source>
        <dbReference type="ARBA" id="ARBA00022670"/>
    </source>
</evidence>
<dbReference type="GO" id="GO:0008234">
    <property type="term" value="F:cysteine-type peptidase activity"/>
    <property type="evidence" value="ECO:0007669"/>
    <property type="project" value="InterPro"/>
</dbReference>
<sequence>MYKSEIETSSIESGTNASSSQHPEIETSYMSNDTSRWVKKKKTSTKALVKRLLGVVADLTSKVDHVLQKKDEPDRNIEPDRGFREEEEMINEEEEEKYYHDTHLHYDDIVESPEKANEDIVNKENNDVQNHILLDNLEATSTLSFWRKWNTISSNLNTKHRLHILTLDVEFWLRLLAVTDIGWLICSHIAIWSALLMERRPTNTRLTIFPQELNLQNGKSFFLRNIANRVGDHPKWKDMEMVLFPINVPHIHWFLAVLHLDIWKVHIYDSA</sequence>
<organism evidence="6 7">
    <name type="scientific">Lactuca saligna</name>
    <name type="common">Willowleaf lettuce</name>
    <dbReference type="NCBI Taxonomy" id="75948"/>
    <lineage>
        <taxon>Eukaryota</taxon>
        <taxon>Viridiplantae</taxon>
        <taxon>Streptophyta</taxon>
        <taxon>Embryophyta</taxon>
        <taxon>Tracheophyta</taxon>
        <taxon>Spermatophyta</taxon>
        <taxon>Magnoliopsida</taxon>
        <taxon>eudicotyledons</taxon>
        <taxon>Gunneridae</taxon>
        <taxon>Pentapetalae</taxon>
        <taxon>asterids</taxon>
        <taxon>campanulids</taxon>
        <taxon>Asterales</taxon>
        <taxon>Asteraceae</taxon>
        <taxon>Cichorioideae</taxon>
        <taxon>Cichorieae</taxon>
        <taxon>Lactucinae</taxon>
        <taxon>Lactuca</taxon>
    </lineage>
</organism>
<evidence type="ECO:0000313" key="6">
    <source>
        <dbReference type="EMBL" id="CAI9270031.1"/>
    </source>
</evidence>
<evidence type="ECO:0000256" key="1">
    <source>
        <dbReference type="ARBA" id="ARBA00005234"/>
    </source>
</evidence>